<comment type="similarity">
    <text evidence="1">Belongs to the LysR transcriptional regulatory family.</text>
</comment>
<name>A0ABQ0RHU5_GLUNI</name>
<gene>
    <name evidence="6" type="ORF">ANI01nite_05960</name>
</gene>
<dbReference type="InterPro" id="IPR050389">
    <property type="entry name" value="LysR-type_TF"/>
</dbReference>
<dbReference type="InterPro" id="IPR036390">
    <property type="entry name" value="WH_DNA-bd_sf"/>
</dbReference>
<protein>
    <submittedName>
        <fullName evidence="6">LysR family transcriptional regulator</fullName>
    </submittedName>
</protein>
<evidence type="ECO:0000313" key="7">
    <source>
        <dbReference type="Proteomes" id="UP000316242"/>
    </source>
</evidence>
<dbReference type="PRINTS" id="PR00039">
    <property type="entry name" value="HTHLYSR"/>
</dbReference>
<evidence type="ECO:0000256" key="3">
    <source>
        <dbReference type="ARBA" id="ARBA00023125"/>
    </source>
</evidence>
<proteinExistence type="inferred from homology"/>
<dbReference type="Gene3D" id="3.40.190.10">
    <property type="entry name" value="Periplasmic binding protein-like II"/>
    <property type="match status" value="2"/>
</dbReference>
<dbReference type="EMBL" id="BJNE01000002">
    <property type="protein sequence ID" value="GEC11393.1"/>
    <property type="molecule type" value="Genomic_DNA"/>
</dbReference>
<evidence type="ECO:0000256" key="1">
    <source>
        <dbReference type="ARBA" id="ARBA00009437"/>
    </source>
</evidence>
<accession>A0ABQ0RHU5</accession>
<dbReference type="InterPro" id="IPR000847">
    <property type="entry name" value="LysR_HTH_N"/>
</dbReference>
<keyword evidence="7" id="KW-1185">Reference proteome</keyword>
<sequence>MAVIMNDFDLNMVKTFCVLYEERGVTRAAEVLQLTQPTVSHTLKNLRRQFRDELFIRSGRYMEPTHTADMLYPRLKGGLTQIAEATVRSMPFAPQNAENAFTLWLSDIGELSFLPPIMRALSRQAPKVRLDVEPLEVSRVADALVRGDADAAILSPLISTDRLERTIVRQDEYVVIASADHPRVQCTLSTEQYARESHIRMTSEVGHDIPEILADRAGLKRRDVLRISRFAALPTVVHETEALAVVPRLAAEQMMESSNLQVLPFPLPIPAMEVSLYHLPPARQSEAQRWFSELVKRALSAR</sequence>
<keyword evidence="2" id="KW-0805">Transcription regulation</keyword>
<dbReference type="PROSITE" id="PS50931">
    <property type="entry name" value="HTH_LYSR"/>
    <property type="match status" value="1"/>
</dbReference>
<dbReference type="CDD" id="cd08459">
    <property type="entry name" value="PBP2_DntR_NahR_LinR_like"/>
    <property type="match status" value="1"/>
</dbReference>
<dbReference type="InterPro" id="IPR005119">
    <property type="entry name" value="LysR_subst-bd"/>
</dbReference>
<dbReference type="InterPro" id="IPR036388">
    <property type="entry name" value="WH-like_DNA-bd_sf"/>
</dbReference>
<keyword evidence="3" id="KW-0238">DNA-binding</keyword>
<dbReference type="SUPFAM" id="SSF46785">
    <property type="entry name" value="Winged helix' DNA-binding domain"/>
    <property type="match status" value="1"/>
</dbReference>
<comment type="caution">
    <text evidence="6">The sequence shown here is derived from an EMBL/GenBank/DDBJ whole genome shotgun (WGS) entry which is preliminary data.</text>
</comment>
<dbReference type="Pfam" id="PF03466">
    <property type="entry name" value="LysR_substrate"/>
    <property type="match status" value="1"/>
</dbReference>
<evidence type="ECO:0000256" key="4">
    <source>
        <dbReference type="ARBA" id="ARBA00023163"/>
    </source>
</evidence>
<reference evidence="6 7" key="1">
    <citation type="submission" date="2019-06" db="EMBL/GenBank/DDBJ databases">
        <title>Whole genome shotgun sequence of Glutamicibacter nicotianae NBRC 14234.</title>
        <authorList>
            <person name="Hosoyama A."/>
            <person name="Uohara A."/>
            <person name="Ohji S."/>
            <person name="Ichikawa N."/>
        </authorList>
    </citation>
    <scope>NUCLEOTIDE SEQUENCE [LARGE SCALE GENOMIC DNA]</scope>
    <source>
        <strain evidence="6 7">NBRC 14234</strain>
    </source>
</reference>
<dbReference type="Proteomes" id="UP000316242">
    <property type="component" value="Unassembled WGS sequence"/>
</dbReference>
<evidence type="ECO:0000313" key="6">
    <source>
        <dbReference type="EMBL" id="GEC11393.1"/>
    </source>
</evidence>
<organism evidence="6 7">
    <name type="scientific">Glutamicibacter nicotianae</name>
    <name type="common">Arthrobacter nicotianae</name>
    <dbReference type="NCBI Taxonomy" id="37929"/>
    <lineage>
        <taxon>Bacteria</taxon>
        <taxon>Bacillati</taxon>
        <taxon>Actinomycetota</taxon>
        <taxon>Actinomycetes</taxon>
        <taxon>Micrococcales</taxon>
        <taxon>Micrococcaceae</taxon>
        <taxon>Glutamicibacter</taxon>
    </lineage>
</organism>
<evidence type="ECO:0000256" key="2">
    <source>
        <dbReference type="ARBA" id="ARBA00023015"/>
    </source>
</evidence>
<dbReference type="PANTHER" id="PTHR30118:SF15">
    <property type="entry name" value="TRANSCRIPTIONAL REGULATORY PROTEIN"/>
    <property type="match status" value="1"/>
</dbReference>
<feature type="domain" description="HTH lysR-type" evidence="5">
    <location>
        <begin position="8"/>
        <end position="65"/>
    </location>
</feature>
<evidence type="ECO:0000259" key="5">
    <source>
        <dbReference type="PROSITE" id="PS50931"/>
    </source>
</evidence>
<keyword evidence="4" id="KW-0804">Transcription</keyword>
<dbReference type="PANTHER" id="PTHR30118">
    <property type="entry name" value="HTH-TYPE TRANSCRIPTIONAL REGULATOR LEUO-RELATED"/>
    <property type="match status" value="1"/>
</dbReference>
<dbReference type="SUPFAM" id="SSF53850">
    <property type="entry name" value="Periplasmic binding protein-like II"/>
    <property type="match status" value="1"/>
</dbReference>
<dbReference type="Pfam" id="PF00126">
    <property type="entry name" value="HTH_1"/>
    <property type="match status" value="1"/>
</dbReference>
<dbReference type="Gene3D" id="1.10.10.10">
    <property type="entry name" value="Winged helix-like DNA-binding domain superfamily/Winged helix DNA-binding domain"/>
    <property type="match status" value="1"/>
</dbReference>